<keyword evidence="1" id="KW-0805">Transcription regulation</keyword>
<keyword evidence="2" id="KW-0238">DNA-binding</keyword>
<dbReference type="InterPro" id="IPR000835">
    <property type="entry name" value="HTH_MarR-typ"/>
</dbReference>
<evidence type="ECO:0000313" key="6">
    <source>
        <dbReference type="Proteomes" id="UP000215441"/>
    </source>
</evidence>
<evidence type="ECO:0000259" key="4">
    <source>
        <dbReference type="PROSITE" id="PS50995"/>
    </source>
</evidence>
<proteinExistence type="predicted"/>
<name>A0A235EJF9_9BURK</name>
<protein>
    <submittedName>
        <fullName evidence="5">MarR family transcriptional regulator</fullName>
    </submittedName>
</protein>
<keyword evidence="3" id="KW-0804">Transcription</keyword>
<reference evidence="5 6" key="1">
    <citation type="submission" date="2017-07" db="EMBL/GenBank/DDBJ databases">
        <title>Acidovorax KNDSW TSA 6 genome sequence and assembly.</title>
        <authorList>
            <person name="Mayilraj S."/>
        </authorList>
    </citation>
    <scope>NUCLEOTIDE SEQUENCE [LARGE SCALE GENOMIC DNA]</scope>
    <source>
        <strain evidence="5 6">KNDSW-TSA6</strain>
    </source>
</reference>
<accession>A0A235EJF9</accession>
<organism evidence="5 6">
    <name type="scientific">Acidovorax kalamii</name>
    <dbReference type="NCBI Taxonomy" id="2004485"/>
    <lineage>
        <taxon>Bacteria</taxon>
        <taxon>Pseudomonadati</taxon>
        <taxon>Pseudomonadota</taxon>
        <taxon>Betaproteobacteria</taxon>
        <taxon>Burkholderiales</taxon>
        <taxon>Comamonadaceae</taxon>
        <taxon>Acidovorax</taxon>
    </lineage>
</organism>
<dbReference type="RefSeq" id="WP_094290612.1">
    <property type="nucleotide sequence ID" value="NZ_JAMXHW010000012.1"/>
</dbReference>
<dbReference type="Gene3D" id="1.10.10.10">
    <property type="entry name" value="Winged helix-like DNA-binding domain superfamily/Winged helix DNA-binding domain"/>
    <property type="match status" value="1"/>
</dbReference>
<dbReference type="GO" id="GO:0003700">
    <property type="term" value="F:DNA-binding transcription factor activity"/>
    <property type="evidence" value="ECO:0007669"/>
    <property type="project" value="InterPro"/>
</dbReference>
<dbReference type="PANTHER" id="PTHR42756">
    <property type="entry name" value="TRANSCRIPTIONAL REGULATOR, MARR"/>
    <property type="match status" value="1"/>
</dbReference>
<gene>
    <name evidence="5" type="ORF">CBY09_16190</name>
</gene>
<dbReference type="SMART" id="SM00347">
    <property type="entry name" value="HTH_MARR"/>
    <property type="match status" value="1"/>
</dbReference>
<evidence type="ECO:0000256" key="2">
    <source>
        <dbReference type="ARBA" id="ARBA00023125"/>
    </source>
</evidence>
<sequence>MPDTRPADAVDAILAQWHTERPDLDVSPMGPIGRLKRCAALVDRRLEAAFAPFGLSFWEFDMLATLRRSGAPYCLAPTTLFSTLMVTSGTMTHRMNRLEASGWITRLPNPADARSLLVQLTPVGLALIDRAVEAHVANEHALLAPLRAADLAALDRKLAQLLAVLESPEGQ</sequence>
<dbReference type="SUPFAM" id="SSF46785">
    <property type="entry name" value="Winged helix' DNA-binding domain"/>
    <property type="match status" value="1"/>
</dbReference>
<dbReference type="EMBL" id="NOIG01000010">
    <property type="protein sequence ID" value="OYD49196.1"/>
    <property type="molecule type" value="Genomic_DNA"/>
</dbReference>
<dbReference type="InterPro" id="IPR036390">
    <property type="entry name" value="WH_DNA-bd_sf"/>
</dbReference>
<dbReference type="OrthoDB" id="32523at2"/>
<dbReference type="InterPro" id="IPR036388">
    <property type="entry name" value="WH-like_DNA-bd_sf"/>
</dbReference>
<keyword evidence="6" id="KW-1185">Reference proteome</keyword>
<dbReference type="Pfam" id="PF01047">
    <property type="entry name" value="MarR"/>
    <property type="match status" value="1"/>
</dbReference>
<dbReference type="PANTHER" id="PTHR42756:SF1">
    <property type="entry name" value="TRANSCRIPTIONAL REPRESSOR OF EMRAB OPERON"/>
    <property type="match status" value="1"/>
</dbReference>
<evidence type="ECO:0000313" key="5">
    <source>
        <dbReference type="EMBL" id="OYD49196.1"/>
    </source>
</evidence>
<dbReference type="PROSITE" id="PS50995">
    <property type="entry name" value="HTH_MARR_2"/>
    <property type="match status" value="1"/>
</dbReference>
<dbReference type="GO" id="GO:0003677">
    <property type="term" value="F:DNA binding"/>
    <property type="evidence" value="ECO:0007669"/>
    <property type="project" value="UniProtKB-KW"/>
</dbReference>
<feature type="domain" description="HTH marR-type" evidence="4">
    <location>
        <begin position="28"/>
        <end position="163"/>
    </location>
</feature>
<dbReference type="Proteomes" id="UP000215441">
    <property type="component" value="Unassembled WGS sequence"/>
</dbReference>
<dbReference type="PRINTS" id="PR00598">
    <property type="entry name" value="HTHMARR"/>
</dbReference>
<evidence type="ECO:0000256" key="3">
    <source>
        <dbReference type="ARBA" id="ARBA00023163"/>
    </source>
</evidence>
<dbReference type="AlphaFoldDB" id="A0A235EJF9"/>
<evidence type="ECO:0000256" key="1">
    <source>
        <dbReference type="ARBA" id="ARBA00023015"/>
    </source>
</evidence>
<comment type="caution">
    <text evidence="5">The sequence shown here is derived from an EMBL/GenBank/DDBJ whole genome shotgun (WGS) entry which is preliminary data.</text>
</comment>